<proteinExistence type="predicted"/>
<accession>A0A9X7W2I7</accession>
<reference evidence="2 3" key="1">
    <citation type="submission" date="2021-02" db="EMBL/GenBank/DDBJ databases">
        <title>Alicyclobacillus curvatus sp. nov. and Alicyclobacillus mengziensis sp. nov., two acidophilic bacteria isolated from acid mine drainage.</title>
        <authorList>
            <person name="Huang Y."/>
        </authorList>
    </citation>
    <scope>NUCLEOTIDE SEQUENCE [LARGE SCALE GENOMIC DNA]</scope>
    <source>
        <strain evidence="2 3">S30H14</strain>
    </source>
</reference>
<keyword evidence="3" id="KW-1185">Reference proteome</keyword>
<dbReference type="KEGG" id="afx:JZ786_09705"/>
<organism evidence="2 3">
    <name type="scientific">Alicyclobacillus mengziensis</name>
    <dbReference type="NCBI Taxonomy" id="2931921"/>
    <lineage>
        <taxon>Bacteria</taxon>
        <taxon>Bacillati</taxon>
        <taxon>Bacillota</taxon>
        <taxon>Bacilli</taxon>
        <taxon>Bacillales</taxon>
        <taxon>Alicyclobacillaceae</taxon>
        <taxon>Alicyclobacillus</taxon>
    </lineage>
</organism>
<protein>
    <submittedName>
        <fullName evidence="2">Uncharacterized protein</fullName>
    </submittedName>
</protein>
<dbReference type="RefSeq" id="WP_206658478.1">
    <property type="nucleotide sequence ID" value="NZ_CP071182.1"/>
</dbReference>
<sequence>MPEQTSPNDMAAVMAQLRMPEGCNIRRKETFEYLTPHYTYNIELFQNADNTWYAIAIPRDSDRLVVYGSSVLSSAHLALQSLLDKIQREGMHQLFGNPEPEDEFEEDEFEDSESEDYELEAESGETASPVATSTDVDDPDHPIDEY</sequence>
<dbReference type="EMBL" id="CP071182">
    <property type="protein sequence ID" value="QSO49165.1"/>
    <property type="molecule type" value="Genomic_DNA"/>
</dbReference>
<gene>
    <name evidence="2" type="ORF">JZ786_09705</name>
</gene>
<evidence type="ECO:0000256" key="1">
    <source>
        <dbReference type="SAM" id="MobiDB-lite"/>
    </source>
</evidence>
<feature type="compositionally biased region" description="Acidic residues" evidence="1">
    <location>
        <begin position="99"/>
        <end position="123"/>
    </location>
</feature>
<dbReference type="AlphaFoldDB" id="A0A9X7W2I7"/>
<dbReference type="Proteomes" id="UP000663505">
    <property type="component" value="Chromosome"/>
</dbReference>
<feature type="region of interest" description="Disordered" evidence="1">
    <location>
        <begin position="92"/>
        <end position="146"/>
    </location>
</feature>
<evidence type="ECO:0000313" key="3">
    <source>
        <dbReference type="Proteomes" id="UP000663505"/>
    </source>
</evidence>
<name>A0A9X7W2I7_9BACL</name>
<evidence type="ECO:0000313" key="2">
    <source>
        <dbReference type="EMBL" id="QSO49165.1"/>
    </source>
</evidence>